<keyword evidence="2" id="KW-1185">Reference proteome</keyword>
<organism evidence="1 2">
    <name type="scientific">Meripilus lineatus</name>
    <dbReference type="NCBI Taxonomy" id="2056292"/>
    <lineage>
        <taxon>Eukaryota</taxon>
        <taxon>Fungi</taxon>
        <taxon>Dikarya</taxon>
        <taxon>Basidiomycota</taxon>
        <taxon>Agaricomycotina</taxon>
        <taxon>Agaricomycetes</taxon>
        <taxon>Polyporales</taxon>
        <taxon>Meripilaceae</taxon>
        <taxon>Meripilus</taxon>
    </lineage>
</organism>
<name>A0AAD5YFN9_9APHY</name>
<reference evidence="1" key="1">
    <citation type="submission" date="2022-07" db="EMBL/GenBank/DDBJ databases">
        <title>Genome Sequence of Physisporinus lineatus.</title>
        <authorList>
            <person name="Buettner E."/>
        </authorList>
    </citation>
    <scope>NUCLEOTIDE SEQUENCE</scope>
    <source>
        <strain evidence="1">VT162</strain>
    </source>
</reference>
<accession>A0AAD5YFN9</accession>
<protein>
    <submittedName>
        <fullName evidence="1">Uncharacterized protein</fullName>
    </submittedName>
</protein>
<dbReference type="AlphaFoldDB" id="A0AAD5YFN9"/>
<proteinExistence type="predicted"/>
<evidence type="ECO:0000313" key="2">
    <source>
        <dbReference type="Proteomes" id="UP001212997"/>
    </source>
</evidence>
<dbReference type="EMBL" id="JANAWD010000440">
    <property type="protein sequence ID" value="KAJ3479427.1"/>
    <property type="molecule type" value="Genomic_DNA"/>
</dbReference>
<gene>
    <name evidence="1" type="ORF">NLI96_g9067</name>
</gene>
<dbReference type="Proteomes" id="UP001212997">
    <property type="component" value="Unassembled WGS sequence"/>
</dbReference>
<sequence>MISLSIAELFRDLLRTEPFVVFDRHVWEWMLHSRDEWTLQFGRSGAPNISMRFIKTQLQPPDSRGARSHRTPYFDLDHVKEINMGFHDGFDLDDRSMIRVYSVFRPLIPMLRGRGIKITLQFSPHKWGPLTQDNETGIVLSDIVDDSTAWLITKLSQEISELRINVGGVQVQSQVLEKEI</sequence>
<evidence type="ECO:0000313" key="1">
    <source>
        <dbReference type="EMBL" id="KAJ3479427.1"/>
    </source>
</evidence>
<comment type="caution">
    <text evidence="1">The sequence shown here is derived from an EMBL/GenBank/DDBJ whole genome shotgun (WGS) entry which is preliminary data.</text>
</comment>